<evidence type="ECO:0000313" key="5">
    <source>
        <dbReference type="EMBL" id="WXK48396.1"/>
    </source>
</evidence>
<dbReference type="InterPro" id="IPR009057">
    <property type="entry name" value="Homeodomain-like_sf"/>
</dbReference>
<dbReference type="PANTHER" id="PTHR43280:SF32">
    <property type="entry name" value="TRANSCRIPTIONAL REGULATORY PROTEIN"/>
    <property type="match status" value="1"/>
</dbReference>
<dbReference type="PROSITE" id="PS01124">
    <property type="entry name" value="HTH_ARAC_FAMILY_2"/>
    <property type="match status" value="1"/>
</dbReference>
<dbReference type="Proteomes" id="UP001447857">
    <property type="component" value="Chromosome"/>
</dbReference>
<sequence length="289" mass="33833">MKSTYLPFEFSNEHRNPYTDFNNDDVLLLEKPIISSVIKHPVKLEVTVAIVCLKGTSSGRFNMRHHVIESPCLLILMAGQTVEFEFISGDFSAIFLLMSKRFSESLKMEERVPALLSLYKKPYVELGEHQLHDLLEYFKQVKRALSERDNPYRIKIIQHITKAYFYHFGYYAHLKEYCEHEQNLRHDEILEKFLNALQTNYIAHRNLAFYADLLCLSPRYLSKIIKDNSGLSASEWIEEYVMLEAKALLKSTDLTIQQISDRLNFASQSFFGKYFKRVMGISPSVYRET</sequence>
<evidence type="ECO:0000256" key="1">
    <source>
        <dbReference type="ARBA" id="ARBA00023015"/>
    </source>
</evidence>
<keyword evidence="1" id="KW-0805">Transcription regulation</keyword>
<dbReference type="PANTHER" id="PTHR43280">
    <property type="entry name" value="ARAC-FAMILY TRANSCRIPTIONAL REGULATOR"/>
    <property type="match status" value="1"/>
</dbReference>
<keyword evidence="6" id="KW-1185">Reference proteome</keyword>
<dbReference type="Pfam" id="PF12833">
    <property type="entry name" value="HTH_18"/>
    <property type="match status" value="1"/>
</dbReference>
<reference evidence="5 6" key="1">
    <citation type="submission" date="2024-02" db="EMBL/GenBank/DDBJ databases">
        <title>complete genome of Flavobacterium ginsenosidimutans Str. YTB16.</title>
        <authorList>
            <person name="Wang Q."/>
        </authorList>
    </citation>
    <scope>NUCLEOTIDE SEQUENCE [LARGE SCALE GENOMIC DNA]</scope>
    <source>
        <strain evidence="5 6">YTB16</strain>
    </source>
</reference>
<dbReference type="EMBL" id="CP147988">
    <property type="protein sequence ID" value="WXK48396.1"/>
    <property type="molecule type" value="Genomic_DNA"/>
</dbReference>
<evidence type="ECO:0000256" key="3">
    <source>
        <dbReference type="ARBA" id="ARBA00023163"/>
    </source>
</evidence>
<name>A0ABZ2Q9X2_9FLAO</name>
<keyword evidence="2" id="KW-0238">DNA-binding</keyword>
<proteinExistence type="predicted"/>
<organism evidence="5 6">
    <name type="scientific">Flavobacterium ginsenosidimutans</name>
    <dbReference type="NCBI Taxonomy" id="687844"/>
    <lineage>
        <taxon>Bacteria</taxon>
        <taxon>Pseudomonadati</taxon>
        <taxon>Bacteroidota</taxon>
        <taxon>Flavobacteriia</taxon>
        <taxon>Flavobacteriales</taxon>
        <taxon>Flavobacteriaceae</taxon>
        <taxon>Flavobacterium</taxon>
    </lineage>
</organism>
<dbReference type="RefSeq" id="WP_338839188.1">
    <property type="nucleotide sequence ID" value="NZ_CP147988.1"/>
</dbReference>
<accession>A0ABZ2Q9X2</accession>
<evidence type="ECO:0000259" key="4">
    <source>
        <dbReference type="PROSITE" id="PS01124"/>
    </source>
</evidence>
<dbReference type="SMART" id="SM00342">
    <property type="entry name" value="HTH_ARAC"/>
    <property type="match status" value="1"/>
</dbReference>
<keyword evidence="3" id="KW-0804">Transcription</keyword>
<dbReference type="SUPFAM" id="SSF46689">
    <property type="entry name" value="Homeodomain-like"/>
    <property type="match status" value="1"/>
</dbReference>
<gene>
    <name evidence="5" type="ORF">V6624_15310</name>
</gene>
<evidence type="ECO:0000256" key="2">
    <source>
        <dbReference type="ARBA" id="ARBA00023125"/>
    </source>
</evidence>
<dbReference type="Gene3D" id="1.10.10.60">
    <property type="entry name" value="Homeodomain-like"/>
    <property type="match status" value="1"/>
</dbReference>
<feature type="domain" description="HTH araC/xylS-type" evidence="4">
    <location>
        <begin position="191"/>
        <end position="289"/>
    </location>
</feature>
<dbReference type="InterPro" id="IPR018060">
    <property type="entry name" value="HTH_AraC"/>
</dbReference>
<evidence type="ECO:0000313" key="6">
    <source>
        <dbReference type="Proteomes" id="UP001447857"/>
    </source>
</evidence>
<protein>
    <submittedName>
        <fullName evidence="5">Helix-turn-helix domain-containing protein</fullName>
    </submittedName>
</protein>